<dbReference type="InterPro" id="IPR028082">
    <property type="entry name" value="Peripla_BP_I"/>
</dbReference>
<reference evidence="6 7" key="1">
    <citation type="submission" date="2021-06" db="EMBL/GenBank/DDBJ databases">
        <authorList>
            <person name="Palmer J.M."/>
        </authorList>
    </citation>
    <scope>NUCLEOTIDE SEQUENCE [LARGE SCALE GENOMIC DNA]</scope>
    <source>
        <strain evidence="6 7">GA_2019</strain>
        <tissue evidence="6">Muscle</tissue>
    </source>
</reference>
<feature type="domain" description="Receptor ligand binding region" evidence="5">
    <location>
        <begin position="182"/>
        <end position="282"/>
    </location>
</feature>
<name>A0ABV0NKQ1_9TELE</name>
<keyword evidence="3" id="KW-1133">Transmembrane helix</keyword>
<evidence type="ECO:0000256" key="2">
    <source>
        <dbReference type="ARBA" id="ARBA00022692"/>
    </source>
</evidence>
<proteinExistence type="predicted"/>
<keyword evidence="4" id="KW-0472">Membrane</keyword>
<evidence type="ECO:0000313" key="7">
    <source>
        <dbReference type="Proteomes" id="UP001476798"/>
    </source>
</evidence>
<dbReference type="InterPro" id="IPR001828">
    <property type="entry name" value="ANF_lig-bd_rcpt"/>
</dbReference>
<gene>
    <name evidence="6" type="ORF">GOODEAATRI_015029</name>
</gene>
<dbReference type="Proteomes" id="UP001476798">
    <property type="component" value="Unassembled WGS sequence"/>
</dbReference>
<comment type="subcellular location">
    <subcellularLocation>
        <location evidence="1">Membrane</location>
    </subcellularLocation>
</comment>
<protein>
    <recommendedName>
        <fullName evidence="5">Receptor ligand binding region domain-containing protein</fullName>
    </recommendedName>
</protein>
<sequence length="284" mass="31132">MLQLPHAFISVLLKWNQETIPPPSDVTLFCHYHTATPSPSTPTSSLSIPAHCSLLPQALNFHPSLRLHVNGLLRTLFALLAALSILPCQAHAAWFQVGVVGPWGCDPLFAKAFPNVAAQLAINRINRDPMLSYAATFGYVVLQEPCETSRALEAFVGFHTKASGYIGPANPGYCDAASMLTVILCMHSVLIGGSAQKLLLETAYDMQMIDGSLVFVPYDTLLYSLPYLNATYPAVKNNSKLLRAYDAMLTITIDSPQVSFYDAYREAIERGEVARTLKPQQVQF</sequence>
<comment type="caution">
    <text evidence="6">The sequence shown here is derived from an EMBL/GenBank/DDBJ whole genome shotgun (WGS) entry which is preliminary data.</text>
</comment>
<feature type="domain" description="Receptor ligand binding region" evidence="5">
    <location>
        <begin position="115"/>
        <end position="180"/>
    </location>
</feature>
<evidence type="ECO:0000313" key="6">
    <source>
        <dbReference type="EMBL" id="MEQ2171870.1"/>
    </source>
</evidence>
<dbReference type="Pfam" id="PF01094">
    <property type="entry name" value="ANF_receptor"/>
    <property type="match status" value="2"/>
</dbReference>
<evidence type="ECO:0000256" key="1">
    <source>
        <dbReference type="ARBA" id="ARBA00004370"/>
    </source>
</evidence>
<dbReference type="Gene3D" id="3.40.50.2300">
    <property type="match status" value="1"/>
</dbReference>
<accession>A0ABV0NKQ1</accession>
<evidence type="ECO:0000256" key="3">
    <source>
        <dbReference type="ARBA" id="ARBA00022989"/>
    </source>
</evidence>
<evidence type="ECO:0000259" key="5">
    <source>
        <dbReference type="Pfam" id="PF01094"/>
    </source>
</evidence>
<dbReference type="EMBL" id="JAHRIO010041070">
    <property type="protein sequence ID" value="MEQ2171870.1"/>
    <property type="molecule type" value="Genomic_DNA"/>
</dbReference>
<evidence type="ECO:0000256" key="4">
    <source>
        <dbReference type="ARBA" id="ARBA00023136"/>
    </source>
</evidence>
<organism evidence="6 7">
    <name type="scientific">Goodea atripinnis</name>
    <dbReference type="NCBI Taxonomy" id="208336"/>
    <lineage>
        <taxon>Eukaryota</taxon>
        <taxon>Metazoa</taxon>
        <taxon>Chordata</taxon>
        <taxon>Craniata</taxon>
        <taxon>Vertebrata</taxon>
        <taxon>Euteleostomi</taxon>
        <taxon>Actinopterygii</taxon>
        <taxon>Neopterygii</taxon>
        <taxon>Teleostei</taxon>
        <taxon>Neoteleostei</taxon>
        <taxon>Acanthomorphata</taxon>
        <taxon>Ovalentaria</taxon>
        <taxon>Atherinomorphae</taxon>
        <taxon>Cyprinodontiformes</taxon>
        <taxon>Goodeidae</taxon>
        <taxon>Goodea</taxon>
    </lineage>
</organism>
<keyword evidence="2" id="KW-0812">Transmembrane</keyword>
<keyword evidence="7" id="KW-1185">Reference proteome</keyword>
<dbReference type="SUPFAM" id="SSF53822">
    <property type="entry name" value="Periplasmic binding protein-like I"/>
    <property type="match status" value="2"/>
</dbReference>